<evidence type="ECO:0000313" key="2">
    <source>
        <dbReference type="EMBL" id="GJT03317.1"/>
    </source>
</evidence>
<feature type="region of interest" description="Disordered" evidence="1">
    <location>
        <begin position="555"/>
        <end position="586"/>
    </location>
</feature>
<dbReference type="EMBL" id="BQNB010012417">
    <property type="protein sequence ID" value="GJT03317.1"/>
    <property type="molecule type" value="Genomic_DNA"/>
</dbReference>
<dbReference type="InterPro" id="IPR021109">
    <property type="entry name" value="Peptidase_aspartic_dom_sf"/>
</dbReference>
<sequence length="586" mass="67815">MGDTDINTLIMEQYLALTRRNQAPGMVKPEIRGNIIFEIKSQFMRELREDTFSGSKNNDAHEHVERVLDIGPRRDGWTDYPQVPSTPRTCSIKPLFKGTVHHPKQPSSLRKSITSSKKEMRLCTMLRKGLDTMTRQSLVSQGPIPNKTPTQAWTAIQPMTDHSQKWHDESSIKKVSSSSNSDEIAAIISKLKGLGRDMKILNENAHAIQVGCQTCGGAHLDKEFPLNKEVKSVKEVKYGEFGRSFPNNRGNRAKYRVDLGASINVMPYSLFKSLQLTNLKETSMMVEMVDMTRKAPIRMVENVLVKIDKFVFPSDFMIIDMLGIGEDREPRVKRKEMAEILDSCPITSRWHIETLQWQRSVYGKVKNGMLKQWMCFWDNESGDQHRNPMLRTSLYFADFTQEVREEPRPRDFPYQILVSRRIIDPSHQEDLILSIKSYFLTSSSVNKDKPQPKNYSFEKWLKVKIGHTHVDESVKNVVLNEWILDIFDIEADFIGICNDPYSRSLYEYMSAFDNEIEQFANQYELRIGKKGYILDDIWEKCERVHEETPYPWHDGFKRSHPPLPTDSNQPLSILQTTPPPNRPEDH</sequence>
<reference evidence="2" key="1">
    <citation type="journal article" date="2022" name="Int. J. Mol. Sci.">
        <title>Draft Genome of Tanacetum Coccineum: Genomic Comparison of Closely Related Tanacetum-Family Plants.</title>
        <authorList>
            <person name="Yamashiro T."/>
            <person name="Shiraishi A."/>
            <person name="Nakayama K."/>
            <person name="Satake H."/>
        </authorList>
    </citation>
    <scope>NUCLEOTIDE SEQUENCE</scope>
</reference>
<dbReference type="CDD" id="cd00303">
    <property type="entry name" value="retropepsin_like"/>
    <property type="match status" value="1"/>
</dbReference>
<keyword evidence="3" id="KW-1185">Reference proteome</keyword>
<comment type="caution">
    <text evidence="2">The sequence shown here is derived from an EMBL/GenBank/DDBJ whole genome shotgun (WGS) entry which is preliminary data.</text>
</comment>
<protein>
    <submittedName>
        <fullName evidence="2">Zinc knuckle CX2CX4HX4C containing protein</fullName>
    </submittedName>
</protein>
<gene>
    <name evidence="2" type="ORF">Tco_0824486</name>
</gene>
<dbReference type="Gene3D" id="2.40.70.10">
    <property type="entry name" value="Acid Proteases"/>
    <property type="match status" value="1"/>
</dbReference>
<proteinExistence type="predicted"/>
<reference evidence="2" key="2">
    <citation type="submission" date="2022-01" db="EMBL/GenBank/DDBJ databases">
        <authorList>
            <person name="Yamashiro T."/>
            <person name="Shiraishi A."/>
            <person name="Satake H."/>
            <person name="Nakayama K."/>
        </authorList>
    </citation>
    <scope>NUCLEOTIDE SEQUENCE</scope>
</reference>
<evidence type="ECO:0000256" key="1">
    <source>
        <dbReference type="SAM" id="MobiDB-lite"/>
    </source>
</evidence>
<feature type="compositionally biased region" description="Pro residues" evidence="1">
    <location>
        <begin position="577"/>
        <end position="586"/>
    </location>
</feature>
<dbReference type="PANTHER" id="PTHR33067">
    <property type="entry name" value="RNA-DIRECTED DNA POLYMERASE-RELATED"/>
    <property type="match status" value="1"/>
</dbReference>
<evidence type="ECO:0000313" key="3">
    <source>
        <dbReference type="Proteomes" id="UP001151760"/>
    </source>
</evidence>
<feature type="compositionally biased region" description="Polar residues" evidence="1">
    <location>
        <begin position="565"/>
        <end position="576"/>
    </location>
</feature>
<dbReference type="Proteomes" id="UP001151760">
    <property type="component" value="Unassembled WGS sequence"/>
</dbReference>
<accession>A0ABQ5ANJ3</accession>
<dbReference type="PANTHER" id="PTHR33067:SF9">
    <property type="entry name" value="RNA-DIRECTED DNA POLYMERASE"/>
    <property type="match status" value="1"/>
</dbReference>
<organism evidence="2 3">
    <name type="scientific">Tanacetum coccineum</name>
    <dbReference type="NCBI Taxonomy" id="301880"/>
    <lineage>
        <taxon>Eukaryota</taxon>
        <taxon>Viridiplantae</taxon>
        <taxon>Streptophyta</taxon>
        <taxon>Embryophyta</taxon>
        <taxon>Tracheophyta</taxon>
        <taxon>Spermatophyta</taxon>
        <taxon>Magnoliopsida</taxon>
        <taxon>eudicotyledons</taxon>
        <taxon>Gunneridae</taxon>
        <taxon>Pentapetalae</taxon>
        <taxon>asterids</taxon>
        <taxon>campanulids</taxon>
        <taxon>Asterales</taxon>
        <taxon>Asteraceae</taxon>
        <taxon>Asteroideae</taxon>
        <taxon>Anthemideae</taxon>
        <taxon>Anthemidinae</taxon>
        <taxon>Tanacetum</taxon>
    </lineage>
</organism>
<name>A0ABQ5ANJ3_9ASTR</name>